<organism evidence="1 2">
    <name type="scientific">Pseudomonas lactis</name>
    <dbReference type="NCBI Taxonomy" id="1615674"/>
    <lineage>
        <taxon>Bacteria</taxon>
        <taxon>Pseudomonadati</taxon>
        <taxon>Pseudomonadota</taxon>
        <taxon>Gammaproteobacteria</taxon>
        <taxon>Pseudomonadales</taxon>
        <taxon>Pseudomonadaceae</taxon>
        <taxon>Pseudomonas</taxon>
    </lineage>
</organism>
<protein>
    <submittedName>
        <fullName evidence="1">DUF3987 domain-containing protein</fullName>
    </submittedName>
</protein>
<evidence type="ECO:0000313" key="2">
    <source>
        <dbReference type="Proteomes" id="UP000586252"/>
    </source>
</evidence>
<evidence type="ECO:0000313" key="1">
    <source>
        <dbReference type="EMBL" id="NNA82491.1"/>
    </source>
</evidence>
<name>A0A7Y1MIM7_9PSED</name>
<dbReference type="InterPro" id="IPR025048">
    <property type="entry name" value="DUF3987"/>
</dbReference>
<dbReference type="RefSeq" id="WP_082628877.1">
    <property type="nucleotide sequence ID" value="NZ_JAAQYI010000017.1"/>
</dbReference>
<reference evidence="1 2" key="1">
    <citation type="journal article" date="2020" name="Front. Microbiol.">
        <title>Genetic Organization of the aprX-lipA2 Operon Affects the Proteolytic Potential of Pseudomonas Species in Milk.</title>
        <authorList>
            <person name="Maier C."/>
            <person name="Huptas C."/>
            <person name="von Neubeck M."/>
            <person name="Scherer S."/>
            <person name="Wenning M."/>
            <person name="Lucking G."/>
        </authorList>
    </citation>
    <scope>NUCLEOTIDE SEQUENCE [LARGE SCALE GENOMIC DNA]</scope>
    <source>
        <strain evidence="1 2">WS 5404</strain>
    </source>
</reference>
<dbReference type="EMBL" id="JAAQYI010000017">
    <property type="protein sequence ID" value="NNA82491.1"/>
    <property type="molecule type" value="Genomic_DNA"/>
</dbReference>
<dbReference type="AlphaFoldDB" id="A0A7Y1MIM7"/>
<dbReference type="Pfam" id="PF13148">
    <property type="entry name" value="DUF3987"/>
    <property type="match status" value="1"/>
</dbReference>
<dbReference type="Proteomes" id="UP000586252">
    <property type="component" value="Unassembled WGS sequence"/>
</dbReference>
<accession>A0A7Y1MIM7</accession>
<proteinExistence type="predicted"/>
<dbReference type="GeneID" id="45735615"/>
<sequence>MYFNYFRNSAHKSNFGDDSYPSLSQFPLLDAAINEAQANIQAPRGLIQNAALTAISVVLQGLVDIRKPNGQVAPTSLMLLAIADSGERKSTVENVFLKPIRAFQAKQGEEVKESQSVWKVKYDTWMVRRNGVLKAIMKKASKGLSADEEEKVLLALEKEAPAKPKEFKILYEDSTSEALFHGMYENLPAAGLISSEGGGVLEGRAFNDLSKQNAIWSGDSITIDRKTAESFKLVDARLRCFSR</sequence>
<gene>
    <name evidence="1" type="ORF">HBO30_27670</name>
</gene>
<comment type="caution">
    <text evidence="1">The sequence shown here is derived from an EMBL/GenBank/DDBJ whole genome shotgun (WGS) entry which is preliminary data.</text>
</comment>